<gene>
    <name evidence="8" type="ORF">N7530_000356</name>
</gene>
<keyword evidence="2" id="KW-0805">Transcription regulation</keyword>
<feature type="compositionally biased region" description="Low complexity" evidence="6">
    <location>
        <begin position="533"/>
        <end position="551"/>
    </location>
</feature>
<feature type="compositionally biased region" description="Polar residues" evidence="6">
    <location>
        <begin position="495"/>
        <end position="520"/>
    </location>
</feature>
<dbReference type="GO" id="GO:0005634">
    <property type="term" value="C:nucleus"/>
    <property type="evidence" value="ECO:0007669"/>
    <property type="project" value="UniProtKB-SubCell"/>
</dbReference>
<reference evidence="8" key="1">
    <citation type="submission" date="2022-12" db="EMBL/GenBank/DDBJ databases">
        <authorList>
            <person name="Petersen C."/>
        </authorList>
    </citation>
    <scope>NUCLEOTIDE SEQUENCE</scope>
    <source>
        <strain evidence="8">IBT 17660</strain>
    </source>
</reference>
<dbReference type="OrthoDB" id="424974at2759"/>
<dbReference type="GO" id="GO:0008270">
    <property type="term" value="F:zinc ion binding"/>
    <property type="evidence" value="ECO:0007669"/>
    <property type="project" value="InterPro"/>
</dbReference>
<comment type="subcellular location">
    <subcellularLocation>
        <location evidence="1">Nucleus</location>
    </subcellularLocation>
</comment>
<evidence type="ECO:0000256" key="5">
    <source>
        <dbReference type="ARBA" id="ARBA00023242"/>
    </source>
</evidence>
<accession>A0A9W9X8K6</accession>
<dbReference type="Proteomes" id="UP001147760">
    <property type="component" value="Unassembled WGS sequence"/>
</dbReference>
<dbReference type="EMBL" id="JAPWDO010000001">
    <property type="protein sequence ID" value="KAJ5486056.1"/>
    <property type="molecule type" value="Genomic_DNA"/>
</dbReference>
<dbReference type="Pfam" id="PF00172">
    <property type="entry name" value="Zn_clus"/>
    <property type="match status" value="2"/>
</dbReference>
<feature type="region of interest" description="Disordered" evidence="6">
    <location>
        <begin position="216"/>
        <end position="281"/>
    </location>
</feature>
<feature type="compositionally biased region" description="Low complexity" evidence="6">
    <location>
        <begin position="20"/>
        <end position="29"/>
    </location>
</feature>
<protein>
    <recommendedName>
        <fullName evidence="7">Zn(2)-C6 fungal-type domain-containing protein</fullName>
    </recommendedName>
</protein>
<dbReference type="CDD" id="cd12148">
    <property type="entry name" value="fungal_TF_MHR"/>
    <property type="match status" value="1"/>
</dbReference>
<feature type="compositionally biased region" description="Polar residues" evidence="6">
    <location>
        <begin position="243"/>
        <end position="257"/>
    </location>
</feature>
<feature type="region of interest" description="Disordered" evidence="6">
    <location>
        <begin position="1"/>
        <end position="30"/>
    </location>
</feature>
<dbReference type="InterPro" id="IPR001138">
    <property type="entry name" value="Zn2Cys6_DnaBD"/>
</dbReference>
<evidence type="ECO:0000256" key="2">
    <source>
        <dbReference type="ARBA" id="ARBA00023015"/>
    </source>
</evidence>
<name>A0A9W9X8K6_9EURO</name>
<keyword evidence="5" id="KW-0539">Nucleus</keyword>
<dbReference type="PANTHER" id="PTHR31001">
    <property type="entry name" value="UNCHARACTERIZED TRANSCRIPTIONAL REGULATORY PROTEIN"/>
    <property type="match status" value="1"/>
</dbReference>
<dbReference type="GO" id="GO:0000981">
    <property type="term" value="F:DNA-binding transcription factor activity, RNA polymerase II-specific"/>
    <property type="evidence" value="ECO:0007669"/>
    <property type="project" value="InterPro"/>
</dbReference>
<comment type="caution">
    <text evidence="8">The sequence shown here is derived from an EMBL/GenBank/DDBJ whole genome shotgun (WGS) entry which is preliminary data.</text>
</comment>
<evidence type="ECO:0000256" key="3">
    <source>
        <dbReference type="ARBA" id="ARBA00023125"/>
    </source>
</evidence>
<dbReference type="SMART" id="SM00066">
    <property type="entry name" value="GAL4"/>
    <property type="match status" value="2"/>
</dbReference>
<reference evidence="8" key="2">
    <citation type="journal article" date="2023" name="IMA Fungus">
        <title>Comparative genomic study of the Penicillium genus elucidates a diverse pangenome and 15 lateral gene transfer events.</title>
        <authorList>
            <person name="Petersen C."/>
            <person name="Sorensen T."/>
            <person name="Nielsen M.R."/>
            <person name="Sondergaard T.E."/>
            <person name="Sorensen J.L."/>
            <person name="Fitzpatrick D.A."/>
            <person name="Frisvad J.C."/>
            <person name="Nielsen K.L."/>
        </authorList>
    </citation>
    <scope>NUCLEOTIDE SEQUENCE</scope>
    <source>
        <strain evidence="8">IBT 17660</strain>
    </source>
</reference>
<dbReference type="GO" id="GO:0003677">
    <property type="term" value="F:DNA binding"/>
    <property type="evidence" value="ECO:0007669"/>
    <property type="project" value="UniProtKB-KW"/>
</dbReference>
<evidence type="ECO:0000256" key="6">
    <source>
        <dbReference type="SAM" id="MobiDB-lite"/>
    </source>
</evidence>
<evidence type="ECO:0000313" key="9">
    <source>
        <dbReference type="Proteomes" id="UP001147760"/>
    </source>
</evidence>
<dbReference type="InterPro" id="IPR050613">
    <property type="entry name" value="Sec_Metabolite_Reg"/>
</dbReference>
<proteinExistence type="predicted"/>
<feature type="domain" description="Zn(2)-C6 fungal-type" evidence="7">
    <location>
        <begin position="116"/>
        <end position="148"/>
    </location>
</feature>
<evidence type="ECO:0000256" key="4">
    <source>
        <dbReference type="ARBA" id="ARBA00023163"/>
    </source>
</evidence>
<feature type="region of interest" description="Disordered" evidence="6">
    <location>
        <begin position="470"/>
        <end position="600"/>
    </location>
</feature>
<organism evidence="8 9">
    <name type="scientific">Penicillium desertorum</name>
    <dbReference type="NCBI Taxonomy" id="1303715"/>
    <lineage>
        <taxon>Eukaryota</taxon>
        <taxon>Fungi</taxon>
        <taxon>Dikarya</taxon>
        <taxon>Ascomycota</taxon>
        <taxon>Pezizomycotina</taxon>
        <taxon>Eurotiomycetes</taxon>
        <taxon>Eurotiomycetidae</taxon>
        <taxon>Eurotiales</taxon>
        <taxon>Aspergillaceae</taxon>
        <taxon>Penicillium</taxon>
    </lineage>
</organism>
<feature type="domain" description="Zn(2)-C6 fungal-type" evidence="7">
    <location>
        <begin position="36"/>
        <end position="68"/>
    </location>
</feature>
<dbReference type="Gene3D" id="4.10.240.10">
    <property type="entry name" value="Zn(2)-C6 fungal-type DNA-binding domain"/>
    <property type="match status" value="2"/>
</dbReference>
<keyword evidence="3" id="KW-0238">DNA-binding</keyword>
<feature type="compositionally biased region" description="Basic and acidic residues" evidence="6">
    <location>
        <begin position="188"/>
        <end position="200"/>
    </location>
</feature>
<dbReference type="CDD" id="cd00067">
    <property type="entry name" value="GAL4"/>
    <property type="match status" value="2"/>
</dbReference>
<dbReference type="AlphaFoldDB" id="A0A9W9X8K6"/>
<keyword evidence="9" id="KW-1185">Reference proteome</keyword>
<feature type="region of interest" description="Disordered" evidence="6">
    <location>
        <begin position="172"/>
        <end position="200"/>
    </location>
</feature>
<sequence>MGDQTPLANGADILRPPSAPLSTTSSAQSNHPLGLPCLKCKSRHRRCDRTRPVCHTCQSMGLEAECSYPPTPLPVEPNLTMNGQTPMANDTAVSRPPSAPLSTTYSTPSTHPLGFSCVKCRSKHRRCDRTRPVCQNCRSMGFEAECSYPSVALPVTEDEIVENRITQKIGAPFFRPMSDNPSASPVTGEKRPRVADSSERTELANDVVAFHIQNHSSHAQQMQALQPPPAKRHRISELDSGSAARQSAPGQAQTSLFGTGMPSRGRSGPPPRSISPTLPQNEMELRCNLTTEINVQRMKHRNLAAGPLRNIVKLLMKAKSERPTTEPTIAGSSGVPFNTEWREEDDLMQVATVKLEKGGRCSRALLSRFENFLYGPLMSPEEKKMQERIICVEECLSSASAPPTADHNALFLHRLKRIILNPDSYGLNEKDSYIGFLRNQILAAIATDSKLSGANRRKIAELLDPDGEIANISADSPGIKTGTPISTRKAPPKPTSSRVPSSHTPDTPSRTTTRKGNTVVSLSPSSPHPPLSPLLSFSTTYPPFPSHSSSLSPPPLGPIDPTDDTMSSSFPFIKPTPRKRVASGSQSSKSNSTIAQVPKKVASNSQLLPSEIPKKLWDIFLKNHGLFFPALDIDQLKVAFNMAVNHGRLAPNVIDPVLGFCLAVACHLTLEETLWEGRKWNDAAVSTLKGEGNTPLASIFPPTDPPNRICPHGWIFGKGKAEFLQMHTLHGGCLAIDKKSLEQVRVIWQSLWMKKLSLALQLGVTNQYLDVFYVPPMPIQSHMEETLLEAYAGKRSAVASFFFVACASLLKNTDDLITVENGLRVTRLECPIKWFSNVDLRPFQDLNETLSSWKNGLPKCLEWKGANIEFAPKNDPLVRRMALLAHVRYVYFRLRQHRPFLILALRFSHACACEKNPHMTGKDMDSVDSSLLLALVYHGAIKCLTAAQDIVQTLSISYKKENDDPAKCEQLDHLYAAGLVLIAAMRIPCLVDGTQHCASPTAAVDRSMTAMGKEVRQVENLLQFYQERCQQAPRLERRIQRCRDALHIIRLQSVSSETFISDSEIKFSQNVWLRIYDRLGLDVPFPRFPNGRANNGKVAGRRMTYGWLESLPFDIDSE</sequence>
<feature type="compositionally biased region" description="Polar residues" evidence="6">
    <location>
        <begin position="583"/>
        <end position="595"/>
    </location>
</feature>
<dbReference type="PROSITE" id="PS50048">
    <property type="entry name" value="ZN2_CY6_FUNGAL_2"/>
    <property type="match status" value="2"/>
</dbReference>
<dbReference type="InterPro" id="IPR036864">
    <property type="entry name" value="Zn2-C6_fun-type_DNA-bd_sf"/>
</dbReference>
<dbReference type="SUPFAM" id="SSF57701">
    <property type="entry name" value="Zn2/Cys6 DNA-binding domain"/>
    <property type="match status" value="2"/>
</dbReference>
<evidence type="ECO:0000313" key="8">
    <source>
        <dbReference type="EMBL" id="KAJ5486056.1"/>
    </source>
</evidence>
<evidence type="ECO:0000259" key="7">
    <source>
        <dbReference type="PROSITE" id="PS50048"/>
    </source>
</evidence>
<dbReference type="PROSITE" id="PS00463">
    <property type="entry name" value="ZN2_CY6_FUNGAL_1"/>
    <property type="match status" value="2"/>
</dbReference>
<keyword evidence="4" id="KW-0804">Transcription</keyword>
<feature type="compositionally biased region" description="Low complexity" evidence="6">
    <location>
        <begin position="258"/>
        <end position="267"/>
    </location>
</feature>
<evidence type="ECO:0000256" key="1">
    <source>
        <dbReference type="ARBA" id="ARBA00004123"/>
    </source>
</evidence>